<dbReference type="Proteomes" id="UP000176863">
    <property type="component" value="Unassembled WGS sequence"/>
</dbReference>
<keyword evidence="1" id="KW-1133">Transmembrane helix</keyword>
<evidence type="ECO:0000313" key="2">
    <source>
        <dbReference type="EMBL" id="OGG52366.1"/>
    </source>
</evidence>
<organism evidence="2 3">
    <name type="scientific">Candidatus Kaiserbacteria bacterium RIFCSPHIGHO2_01_FULL_53_29</name>
    <dbReference type="NCBI Taxonomy" id="1798480"/>
    <lineage>
        <taxon>Bacteria</taxon>
        <taxon>Candidatus Kaiseribacteriota</taxon>
    </lineage>
</organism>
<protein>
    <submittedName>
        <fullName evidence="2">Uncharacterized protein</fullName>
    </submittedName>
</protein>
<dbReference type="EMBL" id="MFKT01000029">
    <property type="protein sequence ID" value="OGG52366.1"/>
    <property type="molecule type" value="Genomic_DNA"/>
</dbReference>
<accession>A0A1F6CT65</accession>
<dbReference type="STRING" id="1798480.A2851_04935"/>
<reference evidence="2 3" key="1">
    <citation type="journal article" date="2016" name="Nat. Commun.">
        <title>Thousands of microbial genomes shed light on interconnected biogeochemical processes in an aquifer system.</title>
        <authorList>
            <person name="Anantharaman K."/>
            <person name="Brown C.T."/>
            <person name="Hug L.A."/>
            <person name="Sharon I."/>
            <person name="Castelle C.J."/>
            <person name="Probst A.J."/>
            <person name="Thomas B.C."/>
            <person name="Singh A."/>
            <person name="Wilkins M.J."/>
            <person name="Karaoz U."/>
            <person name="Brodie E.L."/>
            <person name="Williams K.H."/>
            <person name="Hubbard S.S."/>
            <person name="Banfield J.F."/>
        </authorList>
    </citation>
    <scope>NUCLEOTIDE SEQUENCE [LARGE SCALE GENOMIC DNA]</scope>
</reference>
<proteinExistence type="predicted"/>
<keyword evidence="1" id="KW-0472">Membrane</keyword>
<evidence type="ECO:0000313" key="3">
    <source>
        <dbReference type="Proteomes" id="UP000176863"/>
    </source>
</evidence>
<name>A0A1F6CT65_9BACT</name>
<evidence type="ECO:0000256" key="1">
    <source>
        <dbReference type="SAM" id="Phobius"/>
    </source>
</evidence>
<gene>
    <name evidence="2" type="ORF">A2851_04935</name>
</gene>
<dbReference type="AlphaFoldDB" id="A0A1F6CT65"/>
<feature type="transmembrane region" description="Helical" evidence="1">
    <location>
        <begin position="33"/>
        <end position="55"/>
    </location>
</feature>
<keyword evidence="1" id="KW-0812">Transmembrane</keyword>
<comment type="caution">
    <text evidence="2">The sequence shown here is derived from an EMBL/GenBank/DDBJ whole genome shotgun (WGS) entry which is preliminary data.</text>
</comment>
<sequence>MMNMKFGPDTMKGVREMLANRHEPESLRSLADLYWRGLLSIAFCIITLVIFYGVWDLLNVLNALSASLDTSAPPPPALDRAALNKVIQGFETRQVQFDALRKNPSAGISDPSR</sequence>